<dbReference type="Gene3D" id="3.20.20.80">
    <property type="entry name" value="Glycosidases"/>
    <property type="match status" value="1"/>
</dbReference>
<protein>
    <submittedName>
        <fullName evidence="4">DUF5060 domain-containing protein</fullName>
    </submittedName>
</protein>
<dbReference type="AlphaFoldDB" id="A0A2S9IFF1"/>
<dbReference type="InterPro" id="IPR013783">
    <property type="entry name" value="Ig-like_fold"/>
</dbReference>
<evidence type="ECO:0000259" key="1">
    <source>
        <dbReference type="Pfam" id="PF13204"/>
    </source>
</evidence>
<name>A0A2S9IFF1_9GAMM</name>
<evidence type="ECO:0000259" key="2">
    <source>
        <dbReference type="Pfam" id="PF16586"/>
    </source>
</evidence>
<dbReference type="Pfam" id="PF16586">
    <property type="entry name" value="DUF5060"/>
    <property type="match status" value="1"/>
</dbReference>
<dbReference type="Pfam" id="PF18310">
    <property type="entry name" value="DUF5605"/>
    <property type="match status" value="1"/>
</dbReference>
<evidence type="ECO:0000313" key="4">
    <source>
        <dbReference type="EMBL" id="PRD16474.1"/>
    </source>
</evidence>
<dbReference type="PANTHER" id="PTHR37836:SF2">
    <property type="entry name" value="DUF4038 DOMAIN-CONTAINING PROTEIN"/>
    <property type="match status" value="1"/>
</dbReference>
<keyword evidence="5" id="KW-1185">Reference proteome</keyword>
<dbReference type="Proteomes" id="UP000239181">
    <property type="component" value="Unassembled WGS sequence"/>
</dbReference>
<dbReference type="InterPro" id="IPR025277">
    <property type="entry name" value="Apiosidase-like_cat_dom"/>
</dbReference>
<dbReference type="Pfam" id="PF13204">
    <property type="entry name" value="Apiosidase"/>
    <property type="match status" value="1"/>
</dbReference>
<evidence type="ECO:0000313" key="5">
    <source>
        <dbReference type="Proteomes" id="UP000239181"/>
    </source>
</evidence>
<dbReference type="Gene3D" id="2.60.40.3950">
    <property type="match status" value="1"/>
</dbReference>
<feature type="domain" description="DUF5060" evidence="2">
    <location>
        <begin position="35"/>
        <end position="101"/>
    </location>
</feature>
<sequence>MTVRRRRPLYHSHTSPAFTKQRNPEMLVSPSTLNIAKWSRAEFVFEAESDPSHFTQSWVTATFSNGDDQKVVRGFYDDGGRFLLRFMPQSEGIWTFRTESNIASLSGITGSVNCTPAGAEATGPIETDETFHFRTASGKAWYPFGTTAYVWNYQSDAVQEQTLASLAASPFNKIRMCVFPKHYTYNFKEPQRFPFPGNITDGFDFSRFDCAFFHQLENQIDALKDRGIEADLIIFHPYDRWGFAEMDAETDRRYVEYLVARLSSFSNVWWSLANEFDLLRKKPMSFWDGVFKQITADDPYGHLISIHNWHNPPIHYTSNDHWYDQTDPLITHASIQHHDLWFVPGWREQFSKPIVIDECRYEGDVDCGWGNISGRKMLNLTWEGVCAGGYVTHGESYLSDDEIIWWSHGGRLKGESPERIAFLRNILEEGEAKRLSPWKGRSHSQWDVTIGHMGDDYWLLWFGDSQPGFKLLTMLPEGKEFAVEIIDAWAMTVERVTGTWRSGDRLPLPGRPGIALRMTAV</sequence>
<feature type="domain" description="Apiosidase-like catalytic" evidence="1">
    <location>
        <begin position="132"/>
        <end position="390"/>
    </location>
</feature>
<reference evidence="4 5" key="1">
    <citation type="submission" date="2017-10" db="EMBL/GenBank/DDBJ databases">
        <title>Draft genome of two endophytic bacteria isolated from 'guarana' Paullinia cupana (Mart.) Ducke.</title>
        <authorList>
            <person name="Siqueira K.A."/>
            <person name="Liotti R.G."/>
            <person name="Mendes T.A."/>
            <person name="Soares M.A."/>
        </authorList>
    </citation>
    <scope>NUCLEOTIDE SEQUENCE [LARGE SCALE GENOMIC DNA]</scope>
    <source>
        <strain evidence="4 5">342</strain>
    </source>
</reference>
<gene>
    <name evidence="4" type="ORF">CQW29_06620</name>
</gene>
<dbReference type="InterPro" id="IPR017853">
    <property type="entry name" value="GH"/>
</dbReference>
<evidence type="ECO:0000259" key="3">
    <source>
        <dbReference type="Pfam" id="PF18310"/>
    </source>
</evidence>
<organism evidence="4 5">
    <name type="scientific">Pantoea coffeiphila</name>
    <dbReference type="NCBI Taxonomy" id="1465635"/>
    <lineage>
        <taxon>Bacteria</taxon>
        <taxon>Pseudomonadati</taxon>
        <taxon>Pseudomonadota</taxon>
        <taxon>Gammaproteobacteria</taxon>
        <taxon>Enterobacterales</taxon>
        <taxon>Erwiniaceae</taxon>
        <taxon>Pantoea</taxon>
    </lineage>
</organism>
<dbReference type="InterPro" id="IPR041239">
    <property type="entry name" value="DUF5605"/>
</dbReference>
<dbReference type="OrthoDB" id="246387at2"/>
<dbReference type="SUPFAM" id="SSF51445">
    <property type="entry name" value="(Trans)glycosidases"/>
    <property type="match status" value="1"/>
</dbReference>
<dbReference type="Gene3D" id="2.60.40.10">
    <property type="entry name" value="Immunoglobulins"/>
    <property type="match status" value="1"/>
</dbReference>
<dbReference type="InterPro" id="IPR032260">
    <property type="entry name" value="DUF5060"/>
</dbReference>
<accession>A0A2S9IFF1</accession>
<comment type="caution">
    <text evidence="4">The sequence shown here is derived from an EMBL/GenBank/DDBJ whole genome shotgun (WGS) entry which is preliminary data.</text>
</comment>
<feature type="domain" description="DUF5605" evidence="3">
    <location>
        <begin position="446"/>
        <end position="519"/>
    </location>
</feature>
<dbReference type="EMBL" id="PDET01000003">
    <property type="protein sequence ID" value="PRD16474.1"/>
    <property type="molecule type" value="Genomic_DNA"/>
</dbReference>
<dbReference type="PANTHER" id="PTHR37836">
    <property type="entry name" value="LMO1036 PROTEIN"/>
    <property type="match status" value="1"/>
</dbReference>
<proteinExistence type="predicted"/>